<dbReference type="RefSeq" id="XP_018694852.1">
    <property type="nucleotide sequence ID" value="XM_018835202.1"/>
</dbReference>
<name>A0A178ZR59_9EURO</name>
<dbReference type="Proteomes" id="UP000078343">
    <property type="component" value="Unassembled WGS sequence"/>
</dbReference>
<keyword evidence="2" id="KW-1185">Reference proteome</keyword>
<dbReference type="OrthoDB" id="3029913at2759"/>
<dbReference type="AlphaFoldDB" id="A0A178ZR59"/>
<dbReference type="GeneID" id="30007857"/>
<organism evidence="1 2">
    <name type="scientific">Fonsecaea erecta</name>
    <dbReference type="NCBI Taxonomy" id="1367422"/>
    <lineage>
        <taxon>Eukaryota</taxon>
        <taxon>Fungi</taxon>
        <taxon>Dikarya</taxon>
        <taxon>Ascomycota</taxon>
        <taxon>Pezizomycotina</taxon>
        <taxon>Eurotiomycetes</taxon>
        <taxon>Chaetothyriomycetidae</taxon>
        <taxon>Chaetothyriales</taxon>
        <taxon>Herpotrichiellaceae</taxon>
        <taxon>Fonsecaea</taxon>
    </lineage>
</organism>
<reference evidence="1 2" key="1">
    <citation type="submission" date="2016-04" db="EMBL/GenBank/DDBJ databases">
        <title>Draft genome of Fonsecaea erecta CBS 125763.</title>
        <authorList>
            <person name="Weiss V.A."/>
            <person name="Vicente V.A."/>
            <person name="Raittz R.T."/>
            <person name="Moreno L.F."/>
            <person name="De Souza E.M."/>
            <person name="Pedrosa F.O."/>
            <person name="Steffens M.B."/>
            <person name="Faoro H."/>
            <person name="Tadra-Sfeir M.Z."/>
            <person name="Najafzadeh M.J."/>
            <person name="Felipe M.S."/>
            <person name="Teixeira M."/>
            <person name="Sun J."/>
            <person name="Xi L."/>
            <person name="Gomes R."/>
            <person name="De Azevedo C.M."/>
            <person name="Salgado C.G."/>
            <person name="Da Silva M.B."/>
            <person name="Nascimento M.F."/>
            <person name="Queiroz-Telles F."/>
            <person name="Attili D.S."/>
            <person name="Gorbushina A."/>
        </authorList>
    </citation>
    <scope>NUCLEOTIDE SEQUENCE [LARGE SCALE GENOMIC DNA]</scope>
    <source>
        <strain evidence="1 2">CBS 125763</strain>
    </source>
</reference>
<accession>A0A178ZR59</accession>
<dbReference type="EMBL" id="LVYI01000003">
    <property type="protein sequence ID" value="OAP61485.1"/>
    <property type="molecule type" value="Genomic_DNA"/>
</dbReference>
<sequence>MQKAPLAPHSTPVSTRRYLSLRHAKHVIKAQESHGVAYVLPSGQEQLFSSEIPGLQGGDYVISATQVVHHKEDDRVLDQNPKPSEQQFHVQAPRFSLPEDAIYSKYPPPGQEANHDVLPHIVFNHATMPWENQGSLVFQGDDRNRNRVPWLALLTFTADELSNTPDQVKSFFSDSAAGKSNYRQNDTLSVTVSLKDIVQLNADLASGPRYGDTDFQDATSEKASLIFVQAKLFNDLFSAYKDDGERDTTPKPDMSRHRFLSHLRSINTQGMAVAGETEDTPKRDFGVIVSNRCAPSYFEQPTAIYVHLVSLERLEDIQPWPVPTNNASGTERRVALLALDSWVYTCLPPTGIDVKTRLENLGKNVFWMQPNLKTAPEMPDTPVKKRALQRIADGFSMVRYRSQTGEETVAFTRGPLIPVIVDKREGLQSNSGENLRIMDKEVGIMDISYSVAWQLGRTMALADRAFTTALTRVRRQITSIAQNEARVKLLRAAGRPHLSRLDLVGALPDAMGLLQKLSHCEASVIGDQQWKQPETDPVDLSYRSPGMSYFLEDELGRAASLVASTTDVRMGRNADDPPPPYNELNTPFSVDWMVVLKFVLDLYHLVNVPAHYLITDSSHVPEESIRFFIIDQNWINALVDGALSLGNHVDPQADITRAKIKDQIKEYLKDKDPRLNYEPPVPRFGFFMRSEIVTKFPDLKVEMRLDGDKSAGDPLLLRHEIISKDVMLGFFSQRPITQGVSSLTFTLPSHQQYFSVGYDFDQTHLKLQYKRICSSKGVDTSTPTPISSPIWQRDQKGTDDRPVIYKWGHTPKTDDIRLLLVDKLALDVHDTLIKEWPKQAHPEEWKEKHATAAMMGIQLNAPALQLQVKLPTLGQLPGPFPDAFPSGPLPVLSQPTMLDVAKYPEKIATQSTSSLEDRTKLPAIRQDDVVPPHYTRVVGASLLDGETPVSRTGSVSSFVRISPSPWGPLLHVTEGVPEFKYAVWPAKSPQAGSVQMLDTRQDLIFSVVRGQADDAAQFRLRSLTLWFWHHSSDKDEHGLLDDEAGYEGVSATMVSNLRFNVRIAYSRDDNRLLLRLLPRSRNRWVRVADIQELSVLLSRVKVKKYDKPTDITVTAVTEYVDALSPDVPFKIKLV</sequence>
<proteinExistence type="predicted"/>
<evidence type="ECO:0000313" key="2">
    <source>
        <dbReference type="Proteomes" id="UP000078343"/>
    </source>
</evidence>
<evidence type="ECO:0000313" key="1">
    <source>
        <dbReference type="EMBL" id="OAP61485.1"/>
    </source>
</evidence>
<dbReference type="STRING" id="1367422.A0A178ZR59"/>
<comment type="caution">
    <text evidence="1">The sequence shown here is derived from an EMBL/GenBank/DDBJ whole genome shotgun (WGS) entry which is preliminary data.</text>
</comment>
<protein>
    <submittedName>
        <fullName evidence="1">Uncharacterized protein</fullName>
    </submittedName>
</protein>
<gene>
    <name evidence="1" type="ORF">AYL99_03688</name>
</gene>